<dbReference type="Gene3D" id="3.30.360.10">
    <property type="entry name" value="Dihydrodipicolinate Reductase, domain 2"/>
    <property type="match status" value="1"/>
</dbReference>
<evidence type="ECO:0000259" key="1">
    <source>
        <dbReference type="Pfam" id="PF01408"/>
    </source>
</evidence>
<reference evidence="3 4" key="1">
    <citation type="submission" date="2014-08" db="EMBL/GenBank/DDBJ databases">
        <authorList>
            <person name="Hassan Y.I."/>
            <person name="Lepp D."/>
            <person name="Zhou T."/>
        </authorList>
    </citation>
    <scope>NUCLEOTIDE SEQUENCE [LARGE SCALE GENOMIC DNA]</scope>
    <source>
        <strain evidence="3 4">IFO13584</strain>
    </source>
</reference>
<dbReference type="Proteomes" id="UP000028981">
    <property type="component" value="Unassembled WGS sequence"/>
</dbReference>
<dbReference type="AlphaFoldDB" id="A0A087LY16"/>
<dbReference type="Pfam" id="PF22725">
    <property type="entry name" value="GFO_IDH_MocA_C3"/>
    <property type="match status" value="1"/>
</dbReference>
<dbReference type="InterPro" id="IPR055170">
    <property type="entry name" value="GFO_IDH_MocA-like_dom"/>
</dbReference>
<name>A0A087LY16_9HYPH</name>
<dbReference type="PANTHER" id="PTHR43249">
    <property type="entry name" value="UDP-N-ACETYL-2-AMINO-2-DEOXY-D-GLUCURONATE OXIDASE"/>
    <property type="match status" value="1"/>
</dbReference>
<dbReference type="EMBL" id="JQGC01000025">
    <property type="protein sequence ID" value="KFL29519.1"/>
    <property type="molecule type" value="Genomic_DNA"/>
</dbReference>
<feature type="domain" description="GFO/IDH/MocA-like oxidoreductase" evidence="2">
    <location>
        <begin position="139"/>
        <end position="269"/>
    </location>
</feature>
<evidence type="ECO:0000313" key="3">
    <source>
        <dbReference type="EMBL" id="KFL29519.1"/>
    </source>
</evidence>
<dbReference type="Gene3D" id="3.40.50.720">
    <property type="entry name" value="NAD(P)-binding Rossmann-like Domain"/>
    <property type="match status" value="1"/>
</dbReference>
<dbReference type="PANTHER" id="PTHR43249:SF1">
    <property type="entry name" value="D-GLUCOSIDE 3-DEHYDROGENASE"/>
    <property type="match status" value="1"/>
</dbReference>
<dbReference type="SUPFAM" id="SSF55347">
    <property type="entry name" value="Glyceraldehyde-3-phosphate dehydrogenase-like, C-terminal domain"/>
    <property type="match status" value="1"/>
</dbReference>
<accession>A0A087LY16</accession>
<dbReference type="InterPro" id="IPR052515">
    <property type="entry name" value="Gfo/Idh/MocA_Oxidoreductase"/>
</dbReference>
<dbReference type="GO" id="GO:0000166">
    <property type="term" value="F:nucleotide binding"/>
    <property type="evidence" value="ECO:0007669"/>
    <property type="project" value="InterPro"/>
</dbReference>
<comment type="caution">
    <text evidence="3">The sequence shown here is derived from an EMBL/GenBank/DDBJ whole genome shotgun (WGS) entry which is preliminary data.</text>
</comment>
<dbReference type="InterPro" id="IPR000683">
    <property type="entry name" value="Gfo/Idh/MocA-like_OxRdtase_N"/>
</dbReference>
<gene>
    <name evidence="3" type="ORF">JP75_20850</name>
</gene>
<evidence type="ECO:0000259" key="2">
    <source>
        <dbReference type="Pfam" id="PF22725"/>
    </source>
</evidence>
<protein>
    <recommendedName>
        <fullName evidence="5">Gfo/Idh/MocA-like oxidoreductase N-terminal domain-containing protein</fullName>
    </recommendedName>
</protein>
<organism evidence="3 4">
    <name type="scientific">Devosia riboflavina</name>
    <dbReference type="NCBI Taxonomy" id="46914"/>
    <lineage>
        <taxon>Bacteria</taxon>
        <taxon>Pseudomonadati</taxon>
        <taxon>Pseudomonadota</taxon>
        <taxon>Alphaproteobacteria</taxon>
        <taxon>Hyphomicrobiales</taxon>
        <taxon>Devosiaceae</taxon>
        <taxon>Devosia</taxon>
    </lineage>
</organism>
<dbReference type="InterPro" id="IPR036291">
    <property type="entry name" value="NAD(P)-bd_dom_sf"/>
</dbReference>
<dbReference type="OrthoDB" id="9792935at2"/>
<dbReference type="STRING" id="46914.JP75_20850"/>
<evidence type="ECO:0000313" key="4">
    <source>
        <dbReference type="Proteomes" id="UP000028981"/>
    </source>
</evidence>
<dbReference type="SUPFAM" id="SSF51735">
    <property type="entry name" value="NAD(P)-binding Rossmann-fold domains"/>
    <property type="match status" value="1"/>
</dbReference>
<dbReference type="RefSeq" id="WP_035086368.1">
    <property type="nucleotide sequence ID" value="NZ_JQGC01000025.1"/>
</dbReference>
<keyword evidence="4" id="KW-1185">Reference proteome</keyword>
<dbReference type="Pfam" id="PF01408">
    <property type="entry name" value="GFO_IDH_MocA"/>
    <property type="match status" value="1"/>
</dbReference>
<evidence type="ECO:0008006" key="5">
    <source>
        <dbReference type="Google" id="ProtNLM"/>
    </source>
</evidence>
<feature type="domain" description="Gfo/Idh/MocA-like oxidoreductase N-terminal" evidence="1">
    <location>
        <begin position="3"/>
        <end position="128"/>
    </location>
</feature>
<proteinExistence type="predicted"/>
<sequence>MPRVAVIGVTGFGSVHIADLLRQVERGRLSLGAAVMRHPEKDEAAAARLTAAGAKLYRSAEALFEAEAGGLDLCTVPTSIQSHADLSVAALEAGANVLVEKPIAATLSEVDAIEAAAKTAGRFVAVGYQTMYAPETMVMKRAILDGDIGAVQAIKCRGMWPRLDRYYDNSNWIGRIKADGRWVLDSPFNNAMAHQLNMLCFLAGPSLMQSAALRSVTAELYRAHAIETADTTALRIDTEAGIPLYFFATHSSETSLDPEIVVRGDKGEIHWTFTNLEIRRHTGTEKLDCLSGPALRDAMMDNIVDRLSGADRFICGPDIGRVHTLVVNGAHIGATIQDLPADRITRSTVDDSIKTVFAGIDDAIAKAFAEEHLFSELGLDWARPARQVDLHDPAAIAAHYR</sequence>